<feature type="active site" evidence="15">
    <location>
        <position position="122"/>
    </location>
</feature>
<name>A0A9D1E9N7_9FIRM</name>
<dbReference type="GO" id="GO:0046872">
    <property type="term" value="F:metal ion binding"/>
    <property type="evidence" value="ECO:0007669"/>
    <property type="project" value="UniProtKB-KW"/>
</dbReference>
<dbReference type="GO" id="GO:0004525">
    <property type="term" value="F:ribonuclease III activity"/>
    <property type="evidence" value="ECO:0007669"/>
    <property type="project" value="UniProtKB-UniRule"/>
</dbReference>
<feature type="binding site" evidence="15">
    <location>
        <position position="122"/>
    </location>
    <ligand>
        <name>Mg(2+)</name>
        <dbReference type="ChEBI" id="CHEBI:18420"/>
    </ligand>
</feature>
<dbReference type="PANTHER" id="PTHR11207:SF0">
    <property type="entry name" value="RIBONUCLEASE 3"/>
    <property type="match status" value="1"/>
</dbReference>
<keyword evidence="15" id="KW-0699">rRNA-binding</keyword>
<dbReference type="EC" id="3.1.26.3" evidence="15"/>
<evidence type="ECO:0000256" key="5">
    <source>
        <dbReference type="ARBA" id="ARBA00022490"/>
    </source>
</evidence>
<gene>
    <name evidence="15" type="primary">rnc</name>
    <name evidence="18" type="ORF">IAA55_05890</name>
</gene>
<keyword evidence="9 15" id="KW-0540">Nuclease</keyword>
<keyword evidence="7 15" id="KW-0507">mRNA processing</keyword>
<comment type="cofactor">
    <cofactor evidence="15">
        <name>Mg(2+)</name>
        <dbReference type="ChEBI" id="CHEBI:18420"/>
    </cofactor>
</comment>
<reference evidence="18" key="1">
    <citation type="submission" date="2020-10" db="EMBL/GenBank/DDBJ databases">
        <authorList>
            <person name="Gilroy R."/>
        </authorList>
    </citation>
    <scope>NUCLEOTIDE SEQUENCE</scope>
    <source>
        <strain evidence="18">ChiSjej5B23-6657</strain>
    </source>
</reference>
<keyword evidence="14 15" id="KW-0694">RNA-binding</keyword>
<comment type="function">
    <text evidence="15">Digests double-stranded RNA. Involved in the processing of primary rRNA transcript to yield the immediate precursors to the large and small rRNAs (23S and 16S). Processes some mRNAs, and tRNAs when they are encoded in the rRNA operon. Processes pre-crRNA and tracrRNA of type II CRISPR loci if present in the organism.</text>
</comment>
<dbReference type="InterPro" id="IPR011907">
    <property type="entry name" value="RNase_III"/>
</dbReference>
<keyword evidence="10 15" id="KW-0479">Metal-binding</keyword>
<evidence type="ECO:0000256" key="12">
    <source>
        <dbReference type="ARBA" id="ARBA00022801"/>
    </source>
</evidence>
<organism evidence="18 19">
    <name type="scientific">Candidatus Pullilachnospira gallistercoris</name>
    <dbReference type="NCBI Taxonomy" id="2840911"/>
    <lineage>
        <taxon>Bacteria</taxon>
        <taxon>Bacillati</taxon>
        <taxon>Bacillota</taxon>
        <taxon>Clostridia</taxon>
        <taxon>Lachnospirales</taxon>
        <taxon>Lachnospiraceae</taxon>
        <taxon>Lachnospiraceae incertae sedis</taxon>
        <taxon>Candidatus Pullilachnospira</taxon>
    </lineage>
</organism>
<feature type="binding site" evidence="15">
    <location>
        <position position="46"/>
    </location>
    <ligand>
        <name>Mg(2+)</name>
        <dbReference type="ChEBI" id="CHEBI:18420"/>
    </ligand>
</feature>
<protein>
    <recommendedName>
        <fullName evidence="15">Ribonuclease 3</fullName>
        <ecNumber evidence="15">3.1.26.3</ecNumber>
    </recommendedName>
    <alternativeName>
        <fullName evidence="15">Ribonuclease III</fullName>
        <shortName evidence="15">RNase III</shortName>
    </alternativeName>
</protein>
<dbReference type="NCBIfam" id="TIGR02191">
    <property type="entry name" value="RNaseIII"/>
    <property type="match status" value="1"/>
</dbReference>
<dbReference type="Gene3D" id="1.10.1520.10">
    <property type="entry name" value="Ribonuclease III domain"/>
    <property type="match status" value="1"/>
</dbReference>
<reference evidence="18" key="2">
    <citation type="journal article" date="2021" name="PeerJ">
        <title>Extensive microbial diversity within the chicken gut microbiome revealed by metagenomics and culture.</title>
        <authorList>
            <person name="Gilroy R."/>
            <person name="Ravi A."/>
            <person name="Getino M."/>
            <person name="Pursley I."/>
            <person name="Horton D.L."/>
            <person name="Alikhan N.F."/>
            <person name="Baker D."/>
            <person name="Gharbi K."/>
            <person name="Hall N."/>
            <person name="Watson M."/>
            <person name="Adriaenssens E.M."/>
            <person name="Foster-Nyarko E."/>
            <person name="Jarju S."/>
            <person name="Secka A."/>
            <person name="Antonio M."/>
            <person name="Oren A."/>
            <person name="Chaudhuri R.R."/>
            <person name="La Ragione R."/>
            <person name="Hildebrand F."/>
            <person name="Pallen M.J."/>
        </authorList>
    </citation>
    <scope>NUCLEOTIDE SEQUENCE</scope>
    <source>
        <strain evidence="18">ChiSjej5B23-6657</strain>
    </source>
</reference>
<dbReference type="Proteomes" id="UP000823912">
    <property type="component" value="Unassembled WGS sequence"/>
</dbReference>
<dbReference type="GO" id="GO:0042802">
    <property type="term" value="F:identical protein binding"/>
    <property type="evidence" value="ECO:0007669"/>
    <property type="project" value="UniProtKB-ARBA"/>
</dbReference>
<dbReference type="PROSITE" id="PS50142">
    <property type="entry name" value="RNASE_3_2"/>
    <property type="match status" value="1"/>
</dbReference>
<evidence type="ECO:0000313" key="19">
    <source>
        <dbReference type="Proteomes" id="UP000823912"/>
    </source>
</evidence>
<dbReference type="InterPro" id="IPR000999">
    <property type="entry name" value="RNase_III_dom"/>
</dbReference>
<dbReference type="SMART" id="SM00535">
    <property type="entry name" value="RIBOc"/>
    <property type="match status" value="1"/>
</dbReference>
<evidence type="ECO:0000256" key="4">
    <source>
        <dbReference type="ARBA" id="ARBA00011738"/>
    </source>
</evidence>
<evidence type="ECO:0000256" key="9">
    <source>
        <dbReference type="ARBA" id="ARBA00022722"/>
    </source>
</evidence>
<keyword evidence="5 15" id="KW-0963">Cytoplasm</keyword>
<dbReference type="Gene3D" id="3.30.160.20">
    <property type="match status" value="1"/>
</dbReference>
<evidence type="ECO:0000256" key="13">
    <source>
        <dbReference type="ARBA" id="ARBA00022842"/>
    </source>
</evidence>
<evidence type="ECO:0000256" key="11">
    <source>
        <dbReference type="ARBA" id="ARBA00022759"/>
    </source>
</evidence>
<feature type="binding site" evidence="15">
    <location>
        <position position="119"/>
    </location>
    <ligand>
        <name>Mg(2+)</name>
        <dbReference type="ChEBI" id="CHEBI:18420"/>
    </ligand>
</feature>
<evidence type="ECO:0000259" key="17">
    <source>
        <dbReference type="PROSITE" id="PS50142"/>
    </source>
</evidence>
<comment type="catalytic activity">
    <reaction evidence="1 15">
        <text>Endonucleolytic cleavage to 5'-phosphomonoester.</text>
        <dbReference type="EC" id="3.1.26.3"/>
    </reaction>
</comment>
<evidence type="ECO:0000256" key="6">
    <source>
        <dbReference type="ARBA" id="ARBA00022552"/>
    </source>
</evidence>
<evidence type="ECO:0000256" key="15">
    <source>
        <dbReference type="HAMAP-Rule" id="MF_00104"/>
    </source>
</evidence>
<dbReference type="Pfam" id="PF00035">
    <property type="entry name" value="dsrm"/>
    <property type="match status" value="1"/>
</dbReference>
<dbReference type="InterPro" id="IPR014720">
    <property type="entry name" value="dsRBD_dom"/>
</dbReference>
<comment type="caution">
    <text evidence="18">The sequence shown here is derived from an EMBL/GenBank/DDBJ whole genome shotgun (WGS) entry which is preliminary data.</text>
</comment>
<dbReference type="InterPro" id="IPR036389">
    <property type="entry name" value="RNase_III_sf"/>
</dbReference>
<dbReference type="CDD" id="cd00593">
    <property type="entry name" value="RIBOc"/>
    <property type="match status" value="1"/>
</dbReference>
<evidence type="ECO:0000256" key="2">
    <source>
        <dbReference type="ARBA" id="ARBA00004496"/>
    </source>
</evidence>
<dbReference type="GO" id="GO:0008033">
    <property type="term" value="P:tRNA processing"/>
    <property type="evidence" value="ECO:0007669"/>
    <property type="project" value="UniProtKB-KW"/>
</dbReference>
<dbReference type="CDD" id="cd10845">
    <property type="entry name" value="DSRM_RNAse_III_family"/>
    <property type="match status" value="1"/>
</dbReference>
<dbReference type="GO" id="GO:0005737">
    <property type="term" value="C:cytoplasm"/>
    <property type="evidence" value="ECO:0007669"/>
    <property type="project" value="UniProtKB-SubCell"/>
</dbReference>
<dbReference type="SMART" id="SM00358">
    <property type="entry name" value="DSRM"/>
    <property type="match status" value="1"/>
</dbReference>
<dbReference type="PANTHER" id="PTHR11207">
    <property type="entry name" value="RIBONUCLEASE III"/>
    <property type="match status" value="1"/>
</dbReference>
<dbReference type="GO" id="GO:0006364">
    <property type="term" value="P:rRNA processing"/>
    <property type="evidence" value="ECO:0007669"/>
    <property type="project" value="UniProtKB-UniRule"/>
</dbReference>
<dbReference type="AlphaFoldDB" id="A0A9D1E9N7"/>
<dbReference type="Pfam" id="PF14622">
    <property type="entry name" value="Ribonucleas_3_3"/>
    <property type="match status" value="1"/>
</dbReference>
<comment type="similarity">
    <text evidence="3">Belongs to the ribonuclease III family.</text>
</comment>
<proteinExistence type="inferred from homology"/>
<dbReference type="GO" id="GO:0010468">
    <property type="term" value="P:regulation of gene expression"/>
    <property type="evidence" value="ECO:0007669"/>
    <property type="project" value="TreeGrafter"/>
</dbReference>
<dbReference type="GO" id="GO:0003725">
    <property type="term" value="F:double-stranded RNA binding"/>
    <property type="evidence" value="ECO:0007669"/>
    <property type="project" value="TreeGrafter"/>
</dbReference>
<keyword evidence="12 15" id="KW-0378">Hydrolase</keyword>
<feature type="domain" description="DRBM" evidence="16">
    <location>
        <begin position="157"/>
        <end position="226"/>
    </location>
</feature>
<dbReference type="FunFam" id="1.10.1520.10:FF:000001">
    <property type="entry name" value="Ribonuclease 3"/>
    <property type="match status" value="1"/>
</dbReference>
<feature type="domain" description="RNase III" evidence="17">
    <location>
        <begin position="4"/>
        <end position="133"/>
    </location>
</feature>
<comment type="subcellular location">
    <subcellularLocation>
        <location evidence="2 15">Cytoplasm</location>
    </subcellularLocation>
</comment>
<feature type="active site" evidence="15">
    <location>
        <position position="50"/>
    </location>
</feature>
<sequence length="233" mass="26486">MELIKEFQEQIGYEFKDESLLRRALTHSSYANERHLKKFSDNERLEFLGDAVLELISSEFLYLNYRDMPEGNLTKLRASLVCEPTLAICTKDLNLQKYLLLGKGEEATGGRTRKSILSDALEAVIGALYLDGGMDAAKPFILRYILTDIEHKQLFHDSKTILQEVVQADYKKELHYELVDQRGPDHAREFTVEARMDGTVLGVGTGNTKKAAEQEAAYHALIYLRREDAGKIL</sequence>
<evidence type="ECO:0000256" key="3">
    <source>
        <dbReference type="ARBA" id="ARBA00010183"/>
    </source>
</evidence>
<evidence type="ECO:0000313" key="18">
    <source>
        <dbReference type="EMBL" id="HIR70793.1"/>
    </source>
</evidence>
<evidence type="ECO:0000256" key="7">
    <source>
        <dbReference type="ARBA" id="ARBA00022664"/>
    </source>
</evidence>
<keyword evidence="11 15" id="KW-0255">Endonuclease</keyword>
<comment type="subunit">
    <text evidence="4 15">Homodimer.</text>
</comment>
<dbReference type="PROSITE" id="PS50137">
    <property type="entry name" value="DS_RBD"/>
    <property type="match status" value="1"/>
</dbReference>
<evidence type="ECO:0000259" key="16">
    <source>
        <dbReference type="PROSITE" id="PS50137"/>
    </source>
</evidence>
<dbReference type="GO" id="GO:0019843">
    <property type="term" value="F:rRNA binding"/>
    <property type="evidence" value="ECO:0007669"/>
    <property type="project" value="UniProtKB-KW"/>
</dbReference>
<evidence type="ECO:0000256" key="8">
    <source>
        <dbReference type="ARBA" id="ARBA00022694"/>
    </source>
</evidence>
<dbReference type="PROSITE" id="PS00517">
    <property type="entry name" value="RNASE_3_1"/>
    <property type="match status" value="1"/>
</dbReference>
<keyword evidence="8 15" id="KW-0819">tRNA processing</keyword>
<dbReference type="HAMAP" id="MF_00104">
    <property type="entry name" value="RNase_III"/>
    <property type="match status" value="1"/>
</dbReference>
<evidence type="ECO:0000256" key="10">
    <source>
        <dbReference type="ARBA" id="ARBA00022723"/>
    </source>
</evidence>
<evidence type="ECO:0000256" key="14">
    <source>
        <dbReference type="ARBA" id="ARBA00022884"/>
    </source>
</evidence>
<dbReference type="FunFam" id="3.30.160.20:FF:000003">
    <property type="entry name" value="Ribonuclease 3"/>
    <property type="match status" value="1"/>
</dbReference>
<keyword evidence="6 15" id="KW-0698">rRNA processing</keyword>
<keyword evidence="13 15" id="KW-0460">Magnesium</keyword>
<accession>A0A9D1E9N7</accession>
<dbReference type="SUPFAM" id="SSF69065">
    <property type="entry name" value="RNase III domain-like"/>
    <property type="match status" value="1"/>
</dbReference>
<dbReference type="GO" id="GO:0006397">
    <property type="term" value="P:mRNA processing"/>
    <property type="evidence" value="ECO:0007669"/>
    <property type="project" value="UniProtKB-UniRule"/>
</dbReference>
<dbReference type="EMBL" id="DVHM01000094">
    <property type="protein sequence ID" value="HIR70793.1"/>
    <property type="molecule type" value="Genomic_DNA"/>
</dbReference>
<dbReference type="SUPFAM" id="SSF54768">
    <property type="entry name" value="dsRNA-binding domain-like"/>
    <property type="match status" value="1"/>
</dbReference>
<evidence type="ECO:0000256" key="1">
    <source>
        <dbReference type="ARBA" id="ARBA00000109"/>
    </source>
</evidence>